<dbReference type="InterPro" id="IPR024932">
    <property type="entry name" value="ApbE"/>
</dbReference>
<evidence type="ECO:0000313" key="11">
    <source>
        <dbReference type="EMBL" id="KRK98510.1"/>
    </source>
</evidence>
<dbReference type="EMBL" id="AZEE01000027">
    <property type="protein sequence ID" value="KRK98510.1"/>
    <property type="molecule type" value="Genomic_DNA"/>
</dbReference>
<evidence type="ECO:0000256" key="8">
    <source>
        <dbReference type="ARBA" id="ARBA00022842"/>
    </source>
</evidence>
<name>A0A0R1LRU6_9LACO</name>
<proteinExistence type="predicted"/>
<dbReference type="Pfam" id="PF02424">
    <property type="entry name" value="ApbE"/>
    <property type="match status" value="1"/>
</dbReference>
<evidence type="ECO:0000256" key="3">
    <source>
        <dbReference type="ARBA" id="ARBA00016337"/>
    </source>
</evidence>
<keyword evidence="8" id="KW-0460">Magnesium</keyword>
<comment type="caution">
    <text evidence="11">The sequence shown here is derived from an EMBL/GenBank/DDBJ whole genome shotgun (WGS) entry which is preliminary data.</text>
</comment>
<keyword evidence="11" id="KW-0449">Lipoprotein</keyword>
<evidence type="ECO:0000256" key="4">
    <source>
        <dbReference type="ARBA" id="ARBA00022630"/>
    </source>
</evidence>
<protein>
    <recommendedName>
        <fullName evidence="3">FAD:protein FMN transferase</fullName>
        <ecNumber evidence="2">2.7.1.180</ecNumber>
    </recommendedName>
    <alternativeName>
        <fullName evidence="9">Flavin transferase</fullName>
    </alternativeName>
</protein>
<keyword evidence="4" id="KW-0285">Flavoprotein</keyword>
<dbReference type="GO" id="GO:0016740">
    <property type="term" value="F:transferase activity"/>
    <property type="evidence" value="ECO:0007669"/>
    <property type="project" value="UniProtKB-KW"/>
</dbReference>
<dbReference type="OrthoDB" id="9778595at2"/>
<evidence type="ECO:0000256" key="7">
    <source>
        <dbReference type="ARBA" id="ARBA00022827"/>
    </source>
</evidence>
<dbReference type="STRING" id="1423776.FD04_GL000241"/>
<dbReference type="PANTHER" id="PTHR30040:SF2">
    <property type="entry name" value="FAD:PROTEIN FMN TRANSFERASE"/>
    <property type="match status" value="1"/>
</dbReference>
<dbReference type="Proteomes" id="UP000051160">
    <property type="component" value="Unassembled WGS sequence"/>
</dbReference>
<evidence type="ECO:0000256" key="5">
    <source>
        <dbReference type="ARBA" id="ARBA00022679"/>
    </source>
</evidence>
<evidence type="ECO:0000256" key="9">
    <source>
        <dbReference type="ARBA" id="ARBA00031306"/>
    </source>
</evidence>
<keyword evidence="12" id="KW-1185">Reference proteome</keyword>
<dbReference type="Gene3D" id="3.10.520.10">
    <property type="entry name" value="ApbE-like domains"/>
    <property type="match status" value="2"/>
</dbReference>
<dbReference type="GO" id="GO:0046872">
    <property type="term" value="F:metal ion binding"/>
    <property type="evidence" value="ECO:0007669"/>
    <property type="project" value="UniProtKB-KW"/>
</dbReference>
<evidence type="ECO:0000256" key="6">
    <source>
        <dbReference type="ARBA" id="ARBA00022723"/>
    </source>
</evidence>
<keyword evidence="5" id="KW-0808">Transferase</keyword>
<sequence length="253" mass="27977">MIKTNTIKTYNLTAMALPFVLTFVLSPEQLEQTPDLNAVTDQVHAYLDQIDQDFSTFKPTSLVSRYQRGELAENEFTEQFKDIMTYTTRAEDMTDGAFNPYFAGKYDPTGMVKGWAIEHAFEAYLEPLLRTEQVTAVVLNGAGDMKVGVMESSDFEWNIGIADPTDNTKMIYQLDIQNGAIATSGMGDDGQHIQPLGLESSLKQATIISDSLIDADILAVAAVAMGRDRFIAYADEYDANGLLVDDQLAEIEL</sequence>
<keyword evidence="6" id="KW-0479">Metal-binding</keyword>
<dbReference type="InterPro" id="IPR003374">
    <property type="entry name" value="ApbE-like_sf"/>
</dbReference>
<evidence type="ECO:0000256" key="2">
    <source>
        <dbReference type="ARBA" id="ARBA00011955"/>
    </source>
</evidence>
<dbReference type="RefSeq" id="WP_054699527.1">
    <property type="nucleotide sequence ID" value="NZ_AZEE01000027.1"/>
</dbReference>
<comment type="cofactor">
    <cofactor evidence="1">
        <name>Mg(2+)</name>
        <dbReference type="ChEBI" id="CHEBI:18420"/>
    </cofactor>
</comment>
<dbReference type="SUPFAM" id="SSF143631">
    <property type="entry name" value="ApbE-like"/>
    <property type="match status" value="1"/>
</dbReference>
<dbReference type="EC" id="2.7.1.180" evidence="2"/>
<organism evidence="11 12">
    <name type="scientific">Secundilactobacillus odoratitofui DSM 19909 = JCM 15043</name>
    <dbReference type="NCBI Taxonomy" id="1423776"/>
    <lineage>
        <taxon>Bacteria</taxon>
        <taxon>Bacillati</taxon>
        <taxon>Bacillota</taxon>
        <taxon>Bacilli</taxon>
        <taxon>Lactobacillales</taxon>
        <taxon>Lactobacillaceae</taxon>
        <taxon>Secundilactobacillus</taxon>
    </lineage>
</organism>
<evidence type="ECO:0000256" key="10">
    <source>
        <dbReference type="ARBA" id="ARBA00048540"/>
    </source>
</evidence>
<keyword evidence="7" id="KW-0274">FAD</keyword>
<accession>A0A0R1LRU6</accession>
<dbReference type="PANTHER" id="PTHR30040">
    <property type="entry name" value="THIAMINE BIOSYNTHESIS LIPOPROTEIN APBE"/>
    <property type="match status" value="1"/>
</dbReference>
<dbReference type="PATRIC" id="fig|1423776.4.peg.241"/>
<evidence type="ECO:0000313" key="12">
    <source>
        <dbReference type="Proteomes" id="UP000051160"/>
    </source>
</evidence>
<comment type="catalytic activity">
    <reaction evidence="10">
        <text>L-threonyl-[protein] + FAD = FMN-L-threonyl-[protein] + AMP + H(+)</text>
        <dbReference type="Rhea" id="RHEA:36847"/>
        <dbReference type="Rhea" id="RHEA-COMP:11060"/>
        <dbReference type="Rhea" id="RHEA-COMP:11061"/>
        <dbReference type="ChEBI" id="CHEBI:15378"/>
        <dbReference type="ChEBI" id="CHEBI:30013"/>
        <dbReference type="ChEBI" id="CHEBI:57692"/>
        <dbReference type="ChEBI" id="CHEBI:74257"/>
        <dbReference type="ChEBI" id="CHEBI:456215"/>
        <dbReference type="EC" id="2.7.1.180"/>
    </reaction>
</comment>
<reference evidence="11 12" key="1">
    <citation type="journal article" date="2015" name="Genome Announc.">
        <title>Expanding the biotechnology potential of lactobacilli through comparative genomics of 213 strains and associated genera.</title>
        <authorList>
            <person name="Sun Z."/>
            <person name="Harris H.M."/>
            <person name="McCann A."/>
            <person name="Guo C."/>
            <person name="Argimon S."/>
            <person name="Zhang W."/>
            <person name="Yang X."/>
            <person name="Jeffery I.B."/>
            <person name="Cooney J.C."/>
            <person name="Kagawa T.F."/>
            <person name="Liu W."/>
            <person name="Song Y."/>
            <person name="Salvetti E."/>
            <person name="Wrobel A."/>
            <person name="Rasinkangas P."/>
            <person name="Parkhill J."/>
            <person name="Rea M.C."/>
            <person name="O'Sullivan O."/>
            <person name="Ritari J."/>
            <person name="Douillard F.P."/>
            <person name="Paul Ross R."/>
            <person name="Yang R."/>
            <person name="Briner A.E."/>
            <person name="Felis G.E."/>
            <person name="de Vos W.M."/>
            <person name="Barrangou R."/>
            <person name="Klaenhammer T.R."/>
            <person name="Caufield P.W."/>
            <person name="Cui Y."/>
            <person name="Zhang H."/>
            <person name="O'Toole P.W."/>
        </authorList>
    </citation>
    <scope>NUCLEOTIDE SEQUENCE [LARGE SCALE GENOMIC DNA]</scope>
    <source>
        <strain evidence="11 12">DSM 19909</strain>
    </source>
</reference>
<dbReference type="AlphaFoldDB" id="A0A0R1LRU6"/>
<evidence type="ECO:0000256" key="1">
    <source>
        <dbReference type="ARBA" id="ARBA00001946"/>
    </source>
</evidence>
<gene>
    <name evidence="11" type="ORF">FD04_GL000241</name>
</gene>